<dbReference type="GO" id="GO:0046872">
    <property type="term" value="F:metal ion binding"/>
    <property type="evidence" value="ECO:0007669"/>
    <property type="project" value="UniProtKB-KW"/>
</dbReference>
<keyword evidence="4 7" id="KW-0479">Metal-binding</keyword>
<sequence length="252" mass="27873">MYKQYLYFAKNLAEKAGQFIRLYAGKAGKVTLKSDKDFVTEMDLQVESFIIHHIKEQYPDHRIFSEEAGFVGGSGDFEWIIDPIDGTVNYSVGMPLYGVSIALTYKGDTVVAAISLPALEELFWAAKGEGAFQDGKQIKVRTTALSESFVSLGDFSKEGDRESNKERLILMDNIVNDVFRIRIIGTAAATLAYIAAGRLDAAIYLNPKRYDIAAGQLLVAEAGGIQRSAGEFEVFSNNKLSYELTNLIQEPK</sequence>
<dbReference type="AlphaFoldDB" id="A0A4V2SML7"/>
<dbReference type="PANTHER" id="PTHR20854">
    <property type="entry name" value="INOSITOL MONOPHOSPHATASE"/>
    <property type="match status" value="1"/>
</dbReference>
<feature type="binding site" evidence="7">
    <location>
        <position position="211"/>
    </location>
    <ligand>
        <name>Mg(2+)</name>
        <dbReference type="ChEBI" id="CHEBI:18420"/>
        <label>1</label>
        <note>catalytic</note>
    </ligand>
</feature>
<dbReference type="EC" id="3.1.3.25" evidence="3"/>
<dbReference type="PROSITE" id="PS00629">
    <property type="entry name" value="IMP_1"/>
    <property type="match status" value="1"/>
</dbReference>
<evidence type="ECO:0000256" key="6">
    <source>
        <dbReference type="ARBA" id="ARBA00022842"/>
    </source>
</evidence>
<protein>
    <recommendedName>
        <fullName evidence="3">inositol-phosphate phosphatase</fullName>
        <ecNumber evidence="3">3.1.3.25</ecNumber>
    </recommendedName>
</protein>
<evidence type="ECO:0000256" key="5">
    <source>
        <dbReference type="ARBA" id="ARBA00022801"/>
    </source>
</evidence>
<feature type="binding site" evidence="7">
    <location>
        <position position="66"/>
    </location>
    <ligand>
        <name>Mg(2+)</name>
        <dbReference type="ChEBI" id="CHEBI:18420"/>
        <label>1</label>
        <note>catalytic</note>
    </ligand>
</feature>
<evidence type="ECO:0000256" key="2">
    <source>
        <dbReference type="ARBA" id="ARBA00001946"/>
    </source>
</evidence>
<dbReference type="Proteomes" id="UP000295416">
    <property type="component" value="Unassembled WGS sequence"/>
</dbReference>
<dbReference type="PROSITE" id="PS00630">
    <property type="entry name" value="IMP_2"/>
    <property type="match status" value="1"/>
</dbReference>
<dbReference type="EMBL" id="SLXK01000017">
    <property type="protein sequence ID" value="TCP27796.1"/>
    <property type="molecule type" value="Genomic_DNA"/>
</dbReference>
<dbReference type="InterPro" id="IPR020583">
    <property type="entry name" value="Inositol_monoP_metal-BS"/>
</dbReference>
<dbReference type="Pfam" id="PF00459">
    <property type="entry name" value="Inositol_P"/>
    <property type="match status" value="1"/>
</dbReference>
<evidence type="ECO:0000256" key="4">
    <source>
        <dbReference type="ARBA" id="ARBA00022723"/>
    </source>
</evidence>
<dbReference type="FunFam" id="3.30.540.10:FF:000003">
    <property type="entry name" value="Inositol-1-monophosphatase"/>
    <property type="match status" value="1"/>
</dbReference>
<dbReference type="OrthoDB" id="9772456at2"/>
<feature type="binding site" evidence="7">
    <location>
        <position position="84"/>
    </location>
    <ligand>
        <name>Mg(2+)</name>
        <dbReference type="ChEBI" id="CHEBI:18420"/>
        <label>1</label>
        <note>catalytic</note>
    </ligand>
</feature>
<evidence type="ECO:0000256" key="3">
    <source>
        <dbReference type="ARBA" id="ARBA00013106"/>
    </source>
</evidence>
<reference evidence="8 9" key="1">
    <citation type="submission" date="2019-03" db="EMBL/GenBank/DDBJ databases">
        <title>Genomic Encyclopedia of Type Strains, Phase IV (KMG-IV): sequencing the most valuable type-strain genomes for metagenomic binning, comparative biology and taxonomic classification.</title>
        <authorList>
            <person name="Goeker M."/>
        </authorList>
    </citation>
    <scope>NUCLEOTIDE SEQUENCE [LARGE SCALE GENOMIC DNA]</scope>
    <source>
        <strain evidence="8 9">DSM 19377</strain>
    </source>
</reference>
<dbReference type="SUPFAM" id="SSF56655">
    <property type="entry name" value="Carbohydrate phosphatase"/>
    <property type="match status" value="1"/>
</dbReference>
<proteinExistence type="predicted"/>
<dbReference type="RefSeq" id="WP_132746459.1">
    <property type="nucleotide sequence ID" value="NZ_SLXK01000017.1"/>
</dbReference>
<dbReference type="InterPro" id="IPR020550">
    <property type="entry name" value="Inositol_monophosphatase_CS"/>
</dbReference>
<dbReference type="GO" id="GO:0008934">
    <property type="term" value="F:inositol monophosphate 1-phosphatase activity"/>
    <property type="evidence" value="ECO:0007669"/>
    <property type="project" value="TreeGrafter"/>
</dbReference>
<organism evidence="8 9">
    <name type="scientific">Scopulibacillus darangshiensis</name>
    <dbReference type="NCBI Taxonomy" id="442528"/>
    <lineage>
        <taxon>Bacteria</taxon>
        <taxon>Bacillati</taxon>
        <taxon>Bacillota</taxon>
        <taxon>Bacilli</taxon>
        <taxon>Bacillales</taxon>
        <taxon>Sporolactobacillaceae</taxon>
        <taxon>Scopulibacillus</taxon>
    </lineage>
</organism>
<evidence type="ECO:0000313" key="9">
    <source>
        <dbReference type="Proteomes" id="UP000295416"/>
    </source>
</evidence>
<dbReference type="InterPro" id="IPR000760">
    <property type="entry name" value="Inositol_monophosphatase-like"/>
</dbReference>
<dbReference type="GO" id="GO:0006020">
    <property type="term" value="P:inositol metabolic process"/>
    <property type="evidence" value="ECO:0007669"/>
    <property type="project" value="TreeGrafter"/>
</dbReference>
<feature type="binding site" evidence="7">
    <location>
        <position position="85"/>
    </location>
    <ligand>
        <name>Mg(2+)</name>
        <dbReference type="ChEBI" id="CHEBI:18420"/>
        <label>1</label>
        <note>catalytic</note>
    </ligand>
</feature>
<evidence type="ECO:0000256" key="7">
    <source>
        <dbReference type="PIRSR" id="PIRSR600760-2"/>
    </source>
</evidence>
<dbReference type="PANTHER" id="PTHR20854:SF4">
    <property type="entry name" value="INOSITOL-1-MONOPHOSPHATASE-RELATED"/>
    <property type="match status" value="1"/>
</dbReference>
<comment type="catalytic activity">
    <reaction evidence="1">
        <text>a myo-inositol phosphate + H2O = myo-inositol + phosphate</text>
        <dbReference type="Rhea" id="RHEA:24056"/>
        <dbReference type="ChEBI" id="CHEBI:15377"/>
        <dbReference type="ChEBI" id="CHEBI:17268"/>
        <dbReference type="ChEBI" id="CHEBI:43474"/>
        <dbReference type="ChEBI" id="CHEBI:84139"/>
        <dbReference type="EC" id="3.1.3.25"/>
    </reaction>
</comment>
<gene>
    <name evidence="8" type="ORF">EV207_11723</name>
</gene>
<dbReference type="PRINTS" id="PR00377">
    <property type="entry name" value="IMPHPHTASES"/>
</dbReference>
<keyword evidence="6 7" id="KW-0460">Magnesium</keyword>
<evidence type="ECO:0000313" key="8">
    <source>
        <dbReference type="EMBL" id="TCP27796.1"/>
    </source>
</evidence>
<dbReference type="Gene3D" id="3.40.190.80">
    <property type="match status" value="1"/>
</dbReference>
<accession>A0A4V2SML7</accession>
<keyword evidence="9" id="KW-1185">Reference proteome</keyword>
<feature type="binding site" evidence="7">
    <location>
        <position position="82"/>
    </location>
    <ligand>
        <name>Mg(2+)</name>
        <dbReference type="ChEBI" id="CHEBI:18420"/>
        <label>1</label>
        <note>catalytic</note>
    </ligand>
</feature>
<comment type="caution">
    <text evidence="8">The sequence shown here is derived from an EMBL/GenBank/DDBJ whole genome shotgun (WGS) entry which is preliminary data.</text>
</comment>
<evidence type="ECO:0000256" key="1">
    <source>
        <dbReference type="ARBA" id="ARBA00001033"/>
    </source>
</evidence>
<keyword evidence="5" id="KW-0378">Hydrolase</keyword>
<dbReference type="GO" id="GO:0046854">
    <property type="term" value="P:phosphatidylinositol phosphate biosynthetic process"/>
    <property type="evidence" value="ECO:0007669"/>
    <property type="project" value="InterPro"/>
</dbReference>
<comment type="cofactor">
    <cofactor evidence="2 7">
        <name>Mg(2+)</name>
        <dbReference type="ChEBI" id="CHEBI:18420"/>
    </cofactor>
</comment>
<name>A0A4V2SML7_9BACL</name>
<dbReference type="GO" id="GO:0007165">
    <property type="term" value="P:signal transduction"/>
    <property type="evidence" value="ECO:0007669"/>
    <property type="project" value="TreeGrafter"/>
</dbReference>
<dbReference type="Gene3D" id="3.30.540.10">
    <property type="entry name" value="Fructose-1,6-Bisphosphatase, subunit A, domain 1"/>
    <property type="match status" value="1"/>
</dbReference>